<dbReference type="RefSeq" id="WP_096432478.1">
    <property type="nucleotide sequence ID" value="NZ_AP018042.1"/>
</dbReference>
<dbReference type="GO" id="GO:0005737">
    <property type="term" value="C:cytoplasm"/>
    <property type="evidence" value="ECO:0007669"/>
    <property type="project" value="UniProtKB-SubCell"/>
</dbReference>
<reference evidence="10 11" key="1">
    <citation type="journal article" date="2018" name="Mar. Genomics">
        <title>Complete genome sequence of Marinifilaceae bacterium strain SPP2, isolated from the Antarctic marine sediment.</title>
        <authorList>
            <person name="Watanabe M."/>
            <person name="Kojima H."/>
            <person name="Fukui M."/>
        </authorList>
    </citation>
    <scope>NUCLEOTIDE SEQUENCE [LARGE SCALE GENOMIC DNA]</scope>
    <source>
        <strain evidence="10 11">SPP2</strain>
    </source>
</reference>
<dbReference type="Pfam" id="PF00202">
    <property type="entry name" value="Aminotran_3"/>
    <property type="match status" value="1"/>
</dbReference>
<keyword evidence="7 9" id="KW-0663">Pyridoxal phosphate</keyword>
<comment type="cofactor">
    <cofactor evidence="1 9">
        <name>pyridoxal 5'-phosphate</name>
        <dbReference type="ChEBI" id="CHEBI:597326"/>
    </cofactor>
</comment>
<name>A0A1Y1CPD5_9BACT</name>
<sequence length="429" mass="47451">MSEQITSSDLLFDKEHIWHPYTSMHNPLPVYPVVSANGVRLTLDSGQEIIDGMSSWWCAVHGYNHPVLNDAIQEQLQQMSHVMFGGITHKPAIELAKLLVELSPEGMEKVFFCDSGSVSVEVAMKMALQYWFAKGNQKKNKFLSIRSGYHGDTFNAMSVCDPVTGMHEIFSGILPINYFAESPTCGFHDEWDPDSFQSMQNMIEKHHKELAAIVLEPIVQGAGGMKFYHPQYLTELRRACNEYDILLILDEIATGFGRTGKFFASEHSGISPDIMCVGKAITGGYLSFAATLTSKKISDGISGGAPGCFMHGPTFMGNPLACAVGVASIKLLLESSCLDKVREIEKQLIENLAVAKELKQVNDVRVLGAIGVIEMKEAVNMASIQKQFIENGIWVRPFGKMVYIMPPFIISERDLSFLCKALVKVIAIQ</sequence>
<dbReference type="GO" id="GO:0009102">
    <property type="term" value="P:biotin biosynthetic process"/>
    <property type="evidence" value="ECO:0007669"/>
    <property type="project" value="UniProtKB-UniRule"/>
</dbReference>
<dbReference type="PANTHER" id="PTHR42684">
    <property type="entry name" value="ADENOSYLMETHIONINE-8-AMINO-7-OXONONANOATE AMINOTRANSFERASE"/>
    <property type="match status" value="1"/>
</dbReference>
<protein>
    <recommendedName>
        <fullName evidence="9">Adenosylmethionine-8-amino-7-oxononanoate aminotransferase</fullName>
        <ecNumber evidence="9">2.6.1.62</ecNumber>
    </recommendedName>
    <alternativeName>
        <fullName evidence="9">7,8-diamino-pelargonic acid aminotransferase</fullName>
        <shortName evidence="9">DAPA AT</shortName>
        <shortName evidence="9">DAPA aminotransferase</shortName>
    </alternativeName>
    <alternativeName>
        <fullName evidence="9">7,8-diaminononanoate synthase</fullName>
        <shortName evidence="9">DANS</shortName>
    </alternativeName>
    <alternativeName>
        <fullName evidence="9">Diaminopelargonic acid synthase</fullName>
    </alternativeName>
</protein>
<dbReference type="NCBIfam" id="NF005940">
    <property type="entry name" value="PRK07986.1"/>
    <property type="match status" value="1"/>
</dbReference>
<keyword evidence="3 9" id="KW-0032">Aminotransferase</keyword>
<dbReference type="InterPro" id="IPR015421">
    <property type="entry name" value="PyrdxlP-dep_Trfase_major"/>
</dbReference>
<dbReference type="InterPro" id="IPR005815">
    <property type="entry name" value="BioA"/>
</dbReference>
<feature type="binding site" evidence="9">
    <location>
        <begin position="116"/>
        <end position="117"/>
    </location>
    <ligand>
        <name>pyridoxal 5'-phosphate</name>
        <dbReference type="ChEBI" id="CHEBI:597326"/>
    </ligand>
</feature>
<feature type="binding site" evidence="9">
    <location>
        <position position="312"/>
    </location>
    <ligand>
        <name>substrate</name>
    </ligand>
</feature>
<dbReference type="PANTHER" id="PTHR42684:SF17">
    <property type="entry name" value="ADENOSYLMETHIONINE-8-AMINO-7-OXONONANOATE AMINOTRANSFERASE"/>
    <property type="match status" value="1"/>
</dbReference>
<dbReference type="InterPro" id="IPR015424">
    <property type="entry name" value="PyrdxlP-dep_Trfase"/>
</dbReference>
<feature type="binding site" evidence="9">
    <location>
        <position position="149"/>
    </location>
    <ligand>
        <name>substrate</name>
    </ligand>
</feature>
<evidence type="ECO:0000256" key="9">
    <source>
        <dbReference type="HAMAP-Rule" id="MF_00834"/>
    </source>
</evidence>
<feature type="site" description="Participates in the substrate recognition with KAPA and in a stacking interaction with the adenine ring of SAM" evidence="9">
    <location>
        <position position="21"/>
    </location>
</feature>
<dbReference type="InterPro" id="IPR015422">
    <property type="entry name" value="PyrdxlP-dep_Trfase_small"/>
</dbReference>
<proteinExistence type="inferred from homology"/>
<evidence type="ECO:0000256" key="7">
    <source>
        <dbReference type="ARBA" id="ARBA00022898"/>
    </source>
</evidence>
<evidence type="ECO:0000256" key="2">
    <source>
        <dbReference type="ARBA" id="ARBA00005063"/>
    </source>
</evidence>
<dbReference type="Proteomes" id="UP000218267">
    <property type="component" value="Chromosome"/>
</dbReference>
<keyword evidence="11" id="KW-1185">Reference proteome</keyword>
<dbReference type="GO" id="GO:0030170">
    <property type="term" value="F:pyridoxal phosphate binding"/>
    <property type="evidence" value="ECO:0007669"/>
    <property type="project" value="UniProtKB-UniRule"/>
</dbReference>
<evidence type="ECO:0000256" key="3">
    <source>
        <dbReference type="ARBA" id="ARBA00022576"/>
    </source>
</evidence>
<comment type="catalytic activity">
    <reaction evidence="8 9">
        <text>(8S)-8-amino-7-oxononanoate + S-adenosyl-L-methionine = S-adenosyl-4-methylsulfanyl-2-oxobutanoate + (7R,8S)-7,8-diammoniononanoate</text>
        <dbReference type="Rhea" id="RHEA:16861"/>
        <dbReference type="ChEBI" id="CHEBI:16490"/>
        <dbReference type="ChEBI" id="CHEBI:59789"/>
        <dbReference type="ChEBI" id="CHEBI:149468"/>
        <dbReference type="ChEBI" id="CHEBI:149469"/>
        <dbReference type="EC" id="2.6.1.62"/>
    </reaction>
</comment>
<evidence type="ECO:0000313" key="11">
    <source>
        <dbReference type="Proteomes" id="UP000218267"/>
    </source>
</evidence>
<organism evidence="10 11">
    <name type="scientific">Labilibaculum antarcticum</name>
    <dbReference type="NCBI Taxonomy" id="1717717"/>
    <lineage>
        <taxon>Bacteria</taxon>
        <taxon>Pseudomonadati</taxon>
        <taxon>Bacteroidota</taxon>
        <taxon>Bacteroidia</taxon>
        <taxon>Marinilabiliales</taxon>
        <taxon>Marinifilaceae</taxon>
        <taxon>Labilibaculum</taxon>
    </lineage>
</organism>
<evidence type="ECO:0000256" key="1">
    <source>
        <dbReference type="ARBA" id="ARBA00001933"/>
    </source>
</evidence>
<dbReference type="PROSITE" id="PS00600">
    <property type="entry name" value="AA_TRANSFER_CLASS_3"/>
    <property type="match status" value="1"/>
</dbReference>
<keyword evidence="9" id="KW-0963">Cytoplasm</keyword>
<dbReference type="PIRSF" id="PIRSF000521">
    <property type="entry name" value="Transaminase_4ab_Lys_Orn"/>
    <property type="match status" value="1"/>
</dbReference>
<comment type="function">
    <text evidence="9">Catalyzes the transfer of the alpha-amino group from S-adenosyl-L-methionine (SAM) to 7-keto-8-aminopelargonic acid (KAPA) to form 7,8-diaminopelargonic acid (DAPA). It is the only aminotransferase known to utilize SAM as an amino donor.</text>
</comment>
<evidence type="ECO:0000256" key="5">
    <source>
        <dbReference type="ARBA" id="ARBA00022691"/>
    </source>
</evidence>
<feature type="binding site" evidence="9">
    <location>
        <position position="396"/>
    </location>
    <ligand>
        <name>substrate</name>
    </ligand>
</feature>
<dbReference type="AlphaFoldDB" id="A0A1Y1CPD5"/>
<gene>
    <name evidence="9" type="primary">bioA</name>
    <name evidence="10" type="ORF">ALGA_4004</name>
</gene>
<dbReference type="GO" id="GO:0004015">
    <property type="term" value="F:adenosylmethionine-8-amino-7-oxononanoate transaminase activity"/>
    <property type="evidence" value="ECO:0007669"/>
    <property type="project" value="UniProtKB-UniRule"/>
</dbReference>
<dbReference type="EC" id="2.6.1.62" evidence="9"/>
<dbReference type="EMBL" id="AP018042">
    <property type="protein sequence ID" value="BAX82296.1"/>
    <property type="molecule type" value="Genomic_DNA"/>
</dbReference>
<evidence type="ECO:0000256" key="4">
    <source>
        <dbReference type="ARBA" id="ARBA00022679"/>
    </source>
</evidence>
<dbReference type="InterPro" id="IPR005814">
    <property type="entry name" value="Aminotrans_3"/>
</dbReference>
<feature type="binding site" evidence="9">
    <location>
        <position position="250"/>
    </location>
    <ligand>
        <name>pyridoxal 5'-phosphate</name>
        <dbReference type="ChEBI" id="CHEBI:597326"/>
    </ligand>
</feature>
<feature type="binding site" evidence="9">
    <location>
        <position position="279"/>
    </location>
    <ligand>
        <name>substrate</name>
    </ligand>
</feature>
<evidence type="ECO:0000256" key="6">
    <source>
        <dbReference type="ARBA" id="ARBA00022756"/>
    </source>
</evidence>
<keyword evidence="6 9" id="KW-0093">Biotin biosynthesis</keyword>
<dbReference type="NCBIfam" id="NF004624">
    <property type="entry name" value="PRK05964.1"/>
    <property type="match status" value="1"/>
</dbReference>
<comment type="subunit">
    <text evidence="9">Homodimer.</text>
</comment>
<dbReference type="OrthoDB" id="9807885at2"/>
<dbReference type="NCBIfam" id="TIGR00508">
    <property type="entry name" value="bioA"/>
    <property type="match status" value="1"/>
</dbReference>
<dbReference type="FunFam" id="3.40.640.10:FF:000041">
    <property type="entry name" value="Adenosylmethionine-8-amino-7-oxononanoate aminotransferase"/>
    <property type="match status" value="1"/>
</dbReference>
<keyword evidence="5 9" id="KW-0949">S-adenosyl-L-methionine</keyword>
<evidence type="ECO:0000313" key="10">
    <source>
        <dbReference type="EMBL" id="BAX82296.1"/>
    </source>
</evidence>
<dbReference type="SUPFAM" id="SSF53383">
    <property type="entry name" value="PLP-dependent transferases"/>
    <property type="match status" value="1"/>
</dbReference>
<comment type="similarity">
    <text evidence="9">Belongs to the class-III pyridoxal-phosphate-dependent aminotransferase family. BioA subfamily.</text>
</comment>
<dbReference type="HAMAP" id="MF_00834">
    <property type="entry name" value="BioA"/>
    <property type="match status" value="1"/>
</dbReference>
<evidence type="ECO:0000256" key="8">
    <source>
        <dbReference type="ARBA" id="ARBA00048449"/>
    </source>
</evidence>
<accession>A0A1Y1CPD5</accession>
<feature type="binding site" evidence="9">
    <location>
        <begin position="313"/>
        <end position="314"/>
    </location>
    <ligand>
        <name>pyridoxal 5'-phosphate</name>
        <dbReference type="ChEBI" id="CHEBI:597326"/>
    </ligand>
</feature>
<dbReference type="InterPro" id="IPR049704">
    <property type="entry name" value="Aminotrans_3_PPA_site"/>
</dbReference>
<feature type="modified residue" description="N6-(pyridoxal phosphate)lysine" evidence="9">
    <location>
        <position position="279"/>
    </location>
</feature>
<feature type="binding site" evidence="9">
    <location>
        <position position="56"/>
    </location>
    <ligand>
        <name>substrate</name>
    </ligand>
</feature>
<dbReference type="GO" id="GO:0051537">
    <property type="term" value="F:2 iron, 2 sulfur cluster binding"/>
    <property type="evidence" value="ECO:0007669"/>
    <property type="project" value="UniProtKB-KW"/>
</dbReference>
<comment type="pathway">
    <text evidence="2 9">Cofactor biosynthesis; biotin biosynthesis; 7,8-diaminononanoate from 8-amino-7-oxononanoate (SAM route): step 1/1.</text>
</comment>
<keyword evidence="4 9" id="KW-0808">Transferase</keyword>
<reference evidence="11" key="2">
    <citation type="journal article" date="2020" name="Antonie Van Leeuwenhoek">
        <title>Labilibaculum antarcticum sp. nov., a novel facultative anaerobic, psychrotorelant bacterium isolated from marine sediment of Antarctica.</title>
        <authorList>
            <person name="Watanabe M."/>
            <person name="Kojima H."/>
            <person name="Fukui M."/>
        </authorList>
    </citation>
    <scope>NUCLEOTIDE SEQUENCE [LARGE SCALE GENOMIC DNA]</scope>
    <source>
        <strain evidence="11">SPP2</strain>
    </source>
</reference>
<dbReference type="Gene3D" id="3.40.640.10">
    <property type="entry name" value="Type I PLP-dependent aspartate aminotransferase-like (Major domain)"/>
    <property type="match status" value="1"/>
</dbReference>
<dbReference type="Gene3D" id="3.90.1150.10">
    <property type="entry name" value="Aspartate Aminotransferase, domain 1"/>
    <property type="match status" value="1"/>
</dbReference>
<comment type="subcellular location">
    <subcellularLocation>
        <location evidence="9">Cytoplasm</location>
    </subcellularLocation>
</comment>
<dbReference type="CDD" id="cd00610">
    <property type="entry name" value="OAT_like"/>
    <property type="match status" value="1"/>
</dbReference>
<dbReference type="KEGG" id="mbas:ALGA_4004"/>
<dbReference type="UniPathway" id="UPA00078">
    <property type="reaction ID" value="UER00160"/>
</dbReference>